<evidence type="ECO:0000256" key="1">
    <source>
        <dbReference type="SAM" id="MobiDB-lite"/>
    </source>
</evidence>
<dbReference type="InterPro" id="IPR046538">
    <property type="entry name" value="DUF6603"/>
</dbReference>
<evidence type="ECO:0000313" key="3">
    <source>
        <dbReference type="EMBL" id="BDI06335.1"/>
    </source>
</evidence>
<dbReference type="EMBL" id="AP025730">
    <property type="protein sequence ID" value="BDI06335.1"/>
    <property type="molecule type" value="Genomic_DNA"/>
</dbReference>
<name>A0ABN6PMC2_9BURK</name>
<reference evidence="3" key="1">
    <citation type="submission" date="2022-04" db="EMBL/GenBank/DDBJ databases">
        <title>Whole genome sequence of Sphaerotilus sp. FB-5.</title>
        <authorList>
            <person name="Takeda M."/>
            <person name="Narihara S."/>
            <person name="Akimoto M."/>
            <person name="Akimoto R."/>
            <person name="Nishiyashiki S."/>
            <person name="Murakami T."/>
        </authorList>
    </citation>
    <scope>NUCLEOTIDE SEQUENCE</scope>
    <source>
        <strain evidence="3">FB-5</strain>
    </source>
</reference>
<evidence type="ECO:0000313" key="4">
    <source>
        <dbReference type="Proteomes" id="UP001057498"/>
    </source>
</evidence>
<sequence length="2757" mass="281789">MRLPLDGTAPPTWFTTSSALLSLPPLGNNVPLVAPRGGFGVGRLVGGVVVERAGGRIGVRPELALESVLVENRAYARLDLTSADTLAAAASNALSDAIDTLLGTTGFAQDLLVLMGLRSAGGAPTIDMALLATAPMRAIGEFHRHRLESGDWAAPMESLARLFGVAAPVVETPGNGVWQVVIAQDAGFALRLVAALGAADSGGARSFDLRVEAQTLGRVVGGAVEESAVQVRLAGTVLRIDFGGNGAIAAAGWPALEASIDFGAFGVGAWSCAGASLDLVWQAGATPRIAARFRDATLTFDDEGADGEPLQLGTLQWPPVVSTPQLFAGLGLDLAAVPPETVQRFARWALESLSTGADTGWSSLVRALAEAAPALFESSPTLQDMLLDLPSVISTVARLACAPRENGPLVADLMAAAVGGDSAAMPGTGRAGDPWLWQVDHAVNGVGLGLWLGFDKPSADEPLALQTDAAAAPGASGSAADFAWLEDALKTSPELAALAAEGDSTRLADALSAISTWTTETGGLWPRGATTPEASWGPAIVAGGTATDLSPFADAAAVDAAALAIGAWVDSGACPVLVAPAWWPPASWLPLMRALDTTSFDWQLVDLRLDALGAVAGIEAAGAYVVVAATQSGVPLADDQLNAVLTRVAQTKGPLALLAAATSFEPAVRWAASQAPGVIAGVAAVTAPVGLAGSPLDLADADLGEAVRFAQGVFSNASAETATPWADLATAWREVVDGGGVPTAGRPWRVGRLTLDALAASAAAVAATLPATVPRLAVTVVRAGRDDDEAGGTSNDSAGFAQALFEQAEALRPPRRDAERLLHSLVLPLRLSAPTTDLRATGSLFIDLGSLRLTSDEDAPPRLRALLQIDGASGWLAGPPSYVLQIAVRRLTIECTADLDERSFASASAASATARVVLSDVSVGGVWHRRRERGDAGFDAALGAVIAALDGAARGGDAHAVEVLALLRDLLGIVRPANGRHNVDMDGLAELVLRPAPWLANHLQARLQEGGVLGLRPDTAAPTGVARWRASPATGLECSVQRLPSGAWGLTVATVPAGLPLGKAGRLHFKVACGAGAVGPSGWQAELPGAHLAFSAGQYTLQLGNTPAFALWPLSSQADAEAAAGRLRPHVDAALGSGLLSALAAQVLPDAPPIAALLPLSRDPAATLRERLLSPGALELLVGTIAGWLGRPTSAGRTPLVDGVLDIVVAALADGVRLEAATGAGGWSPAAGLRVELGAGLALTPRGAKPSGRLVLGIDLPAAVQQAWQRLDLALAVDAGGLRVTATPTPGTPIELFPHFSGWSALVDAAIDRLLPAVLNALCDALPAGPLRQDALALARAAGIYGTSFSDGPLPLRALTGEAIAARAAEVGNAVAQLLATATNTSLGGGVGPVQVVAGVDGPGLVLSGIAGGTATVTALLAAPGLRIDVGGLAAGPVGLGLSFEARATTSGLQASGDIRLDLDLAQSLRIVPAPRLRTRLDTAGTVSVELYPLGETAAADARIVLAPQPDLRFTAAGRSEIARRWLLVPGLDLLVRLLDGVLDEPLGDGNAPTTMRVLLTSAGILSGGHVVVPLPDPMSMLAGAAGAFASDLSLSLGHEIDLRLLADGTRLGVALSGRVALPGGPVRTALLFGSAGQGGIELAVLRRDASGWKVQPGLVFTGVGLGLSRDGGLVSSPLKLNEVRAILGVGVDFDLATGHVTGTALTGALALTGLGLPQQNGGSANNAVASSLLGDSARQGAPVNPPLDLRVAWDGQALSIAFGDGQPGESFWIDVGRTFGPLHIERVGLQSGRDTFNVNGTATPADYIGLAIDGGLVAGPLTIAVQGLAMRLPPQYATLPSTWKVDLDGLAVDFRNDAVSIAGALAKAQVVDSSGTPILVNGQPVYEYRGLLQVLAYGFGATALGAYAQVPRPGGGTFASLFMFAAVSAPIGGPPFMFVTGVAGGFGWNRDLVPPTAPEAVPAFPLVAAMGAAGASAVDIVKQMGPSLPPREGAMWLAAGMTFSTFELLKTRALAFVKVAPQGFEIGVLGLMNAPLPSAAFTIAQVELGLLAHYSSVDQVLRVQAQLTRNSWLFTRDCRLTGGFAFVIWFQRPLAVMTVGGYGPLFQPPAHYPVVAPVGFQWRYSSNIVVKGGAYFAVTPEAAMAGGRLEVSFTADWGRASLVMYADALLWFHPPRFVLNTGFRVYGTALGFDFDVSADVYLELPPVYARVTVHVLWGVEFEIGARPAPPAFLELDEFVARYVDSGAAPKPHALRVSAGGGRSAATDTPDGTPGRPFKVLPEFEIQLDSKLPLRTVELAGPQGFSSTGDRSLYAVAMGPHVALDPVLIIDILAQRADGSFERLADAQRGALEVDVVRTGIAAAVWASTPGSGTVGELAPPQPVGGDMAQAPAGLRIAAIANVATPAGLGPIGVGRIVSEAPARPLPLDGVAATSLLPAPAAPTLPAIAPALRRPVLSTPPRLRWSTRHAGAPAPVAQRKARTTSTLLPVGQTQLWDLVHHERSGHVAADLPTRVVAFNLVGEVVLDVVTGKGLVALPDSAAAVAAAVDERAAGARPQGWDLASTLYPITASTFLADGAVFQLPAMVVLPPGTRAADGVTAWQVARQCATLCTRIATPPQASLVVALDAGSLGATTSDVTVAVAGGRLGAPLVVGSAADARMHLIYPVLERSAPTLDVTVSADPRSWCCAGMAVHVVAVGALAQRYMADRWAPLMDTIAPATESLHVALARLAASPSRSPRPCRLRFVAPAGETVTP</sequence>
<gene>
    <name evidence="3" type="ORF">CATMQ487_33050</name>
</gene>
<feature type="region of interest" description="Disordered" evidence="1">
    <location>
        <begin position="2463"/>
        <end position="2483"/>
    </location>
</feature>
<dbReference type="Pfam" id="PF20248">
    <property type="entry name" value="DUF6603"/>
    <property type="match status" value="1"/>
</dbReference>
<proteinExistence type="predicted"/>
<dbReference type="Proteomes" id="UP001057498">
    <property type="component" value="Chromosome"/>
</dbReference>
<accession>A0ABN6PMC2</accession>
<protein>
    <recommendedName>
        <fullName evidence="2">DUF6603 domain-containing protein</fullName>
    </recommendedName>
</protein>
<organism evidence="3 4">
    <name type="scientific">Sphaerotilus microaerophilus</name>
    <dbReference type="NCBI Taxonomy" id="2914710"/>
    <lineage>
        <taxon>Bacteria</taxon>
        <taxon>Pseudomonadati</taxon>
        <taxon>Pseudomonadota</taxon>
        <taxon>Betaproteobacteria</taxon>
        <taxon>Burkholderiales</taxon>
        <taxon>Sphaerotilaceae</taxon>
        <taxon>Sphaerotilus</taxon>
    </lineage>
</organism>
<feature type="region of interest" description="Disordered" evidence="1">
    <location>
        <begin position="2254"/>
        <end position="2276"/>
    </location>
</feature>
<feature type="domain" description="DUF6603" evidence="2">
    <location>
        <begin position="1777"/>
        <end position="2246"/>
    </location>
</feature>
<keyword evidence="4" id="KW-1185">Reference proteome</keyword>
<evidence type="ECO:0000259" key="2">
    <source>
        <dbReference type="Pfam" id="PF20248"/>
    </source>
</evidence>